<dbReference type="Proteomes" id="UP000324159">
    <property type="component" value="Unassembled WGS sequence"/>
</dbReference>
<feature type="chain" id="PRO_5022854099" evidence="2">
    <location>
        <begin position="36"/>
        <end position="663"/>
    </location>
</feature>
<dbReference type="AlphaFoldDB" id="A0A5D3WPV2"/>
<protein>
    <submittedName>
        <fullName evidence="3">Uncharacterized protein</fullName>
    </submittedName>
</protein>
<name>A0A5D3WPV2_9BACT</name>
<evidence type="ECO:0000256" key="1">
    <source>
        <dbReference type="SAM" id="MobiDB-lite"/>
    </source>
</evidence>
<evidence type="ECO:0000256" key="2">
    <source>
        <dbReference type="SAM" id="SignalP"/>
    </source>
</evidence>
<evidence type="ECO:0000313" key="4">
    <source>
        <dbReference type="Proteomes" id="UP000324159"/>
    </source>
</evidence>
<gene>
    <name evidence="3" type="ORF">EDC39_10222</name>
</gene>
<proteinExistence type="predicted"/>
<dbReference type="OrthoDB" id="5504302at2"/>
<keyword evidence="4" id="KW-1185">Reference proteome</keyword>
<dbReference type="InterPro" id="IPR013783">
    <property type="entry name" value="Ig-like_fold"/>
</dbReference>
<accession>A0A5D3WPV2</accession>
<keyword evidence="2" id="KW-0732">Signal</keyword>
<feature type="compositionally biased region" description="Basic and acidic residues" evidence="1">
    <location>
        <begin position="173"/>
        <end position="183"/>
    </location>
</feature>
<evidence type="ECO:0000313" key="3">
    <source>
        <dbReference type="EMBL" id="TYO99500.1"/>
    </source>
</evidence>
<dbReference type="EMBL" id="VNIB01000002">
    <property type="protein sequence ID" value="TYO99500.1"/>
    <property type="molecule type" value="Genomic_DNA"/>
</dbReference>
<dbReference type="RefSeq" id="WP_148894664.1">
    <property type="nucleotide sequence ID" value="NZ_VNIB01000002.1"/>
</dbReference>
<feature type="region of interest" description="Disordered" evidence="1">
    <location>
        <begin position="173"/>
        <end position="196"/>
    </location>
</feature>
<feature type="signal peptide" evidence="2">
    <location>
        <begin position="1"/>
        <end position="35"/>
    </location>
</feature>
<comment type="caution">
    <text evidence="3">The sequence shown here is derived from an EMBL/GenBank/DDBJ whole genome shotgun (WGS) entry which is preliminary data.</text>
</comment>
<dbReference type="Gene3D" id="2.60.40.10">
    <property type="entry name" value="Immunoglobulins"/>
    <property type="match status" value="1"/>
</dbReference>
<reference evidence="3 4" key="1">
    <citation type="submission" date="2019-07" db="EMBL/GenBank/DDBJ databases">
        <title>Genomic Encyclopedia of Type Strains, Phase IV (KMG-IV): sequencing the most valuable type-strain genomes for metagenomic binning, comparative biology and taxonomic classification.</title>
        <authorList>
            <person name="Goeker M."/>
        </authorList>
    </citation>
    <scope>NUCLEOTIDE SEQUENCE [LARGE SCALE GENOMIC DNA]</scope>
    <source>
        <strain evidence="3 4">SS015</strain>
    </source>
</reference>
<organism evidence="3 4">
    <name type="scientific">Geothermobacter ehrlichii</name>
    <dbReference type="NCBI Taxonomy" id="213224"/>
    <lineage>
        <taxon>Bacteria</taxon>
        <taxon>Pseudomonadati</taxon>
        <taxon>Thermodesulfobacteriota</taxon>
        <taxon>Desulfuromonadia</taxon>
        <taxon>Desulfuromonadales</taxon>
        <taxon>Geothermobacteraceae</taxon>
        <taxon>Geothermobacter</taxon>
    </lineage>
</organism>
<sequence>MPPAWFSRIRLAAGLRRLFLFSLVVLSFSPSPAQAKDLVFGYTPEVCDLIRTTDQADALAAYLSEQLGRRVVPRAFRSERNLHYWLDRFREVDLAVVSAGYLSRNGRGGLIPVAGYVRKSDGRDGQGMVVARRGFSPALFVRTGNALAGLSSGELLGVLDVLTFYRPGEKPDMVVRGTDEHGRTSRPANDNGTDLPAEVDVGLPRVVIDSPADRAVLNRTPRLVYDADGGDVDILLDGKKVGDVDEALKKLGDGLHRIVVRVRDERGQSAEDMVSFTLDRTPPQLVLLSPPEVSLESEPVIDWRCEGNGINVFLDGEAVQVAAKERLPSLSDGTHHLRLECVDAAGNIAWLEREFVIDTLPPVFTVAPLPATVGGGRLTVHGTREPGSFIDLVTVPGARVSEARYPAGDRWEIDVDGLENGHYFLVVSARDAHGNSGRLRFELQVERKAPRVRILAPAVGLTYDNTPLLQFQVERGKVRVLVDGEVVDKYSGMALDPLAPGEHVVRVEAVDDFGNRGYAECHLVIVESEPPPVRTDTGPWFELFSARLDRPLLENGSDRPLVLSIGPLSFPGETVYIEQWADSNGNGVADAGEQVIRTFRLVDGLASPSSLVPGDSDGVADGRIRAELSPRVLHDRMDGAKHYVLLIMAEHDLAEVAFRVATD</sequence>